<evidence type="ECO:0000313" key="1">
    <source>
        <dbReference type="EMBL" id="KLA22192.1"/>
    </source>
</evidence>
<proteinExistence type="predicted"/>
<dbReference type="Proteomes" id="UP000035214">
    <property type="component" value="Unassembled WGS sequence"/>
</dbReference>
<accession>A0A0G8EFE3</accession>
<dbReference type="RefSeq" id="WP_161796086.1">
    <property type="nucleotide sequence ID" value="NZ_LCYI01000062.1"/>
</dbReference>
<evidence type="ECO:0000313" key="2">
    <source>
        <dbReference type="Proteomes" id="UP000035214"/>
    </source>
</evidence>
<name>A0A0G8EFE3_BACCE</name>
<dbReference type="AlphaFoldDB" id="A0A0G8EFE3"/>
<dbReference type="EMBL" id="LCYI01000062">
    <property type="protein sequence ID" value="KLA22192.1"/>
    <property type="molecule type" value="Genomic_DNA"/>
</dbReference>
<protein>
    <submittedName>
        <fullName evidence="1">Uncharacterized protein</fullName>
    </submittedName>
</protein>
<gene>
    <name evidence="1" type="ORF">B4077_3138</name>
</gene>
<reference evidence="1 2" key="1">
    <citation type="submission" date="2015-04" db="EMBL/GenBank/DDBJ databases">
        <title>Draft Genome Sequences of Eight Spore-Forming Food Isolates of Bacillus cereus Genome sequencing.</title>
        <authorList>
            <person name="Krawcyk A.O."/>
            <person name="de Jong A."/>
            <person name="Eijlander R.T."/>
            <person name="Berendsen E.M."/>
            <person name="Holsappel S."/>
            <person name="Wells-Bennik M."/>
            <person name="Kuipers O.P."/>
        </authorList>
    </citation>
    <scope>NUCLEOTIDE SEQUENCE [LARGE SCALE GENOMIC DNA]</scope>
    <source>
        <strain evidence="1 2">B4077</strain>
    </source>
</reference>
<sequence length="56" mass="6215">MSNQHEDILKALVKKEVLNLDQEKLANFSKELSEMGLSAKSGFVACNGNYCIVVKE</sequence>
<comment type="caution">
    <text evidence="1">The sequence shown here is derived from an EMBL/GenBank/DDBJ whole genome shotgun (WGS) entry which is preliminary data.</text>
</comment>
<dbReference type="PATRIC" id="fig|1396.428.peg.2490"/>
<organism evidence="1 2">
    <name type="scientific">Bacillus cereus</name>
    <dbReference type="NCBI Taxonomy" id="1396"/>
    <lineage>
        <taxon>Bacteria</taxon>
        <taxon>Bacillati</taxon>
        <taxon>Bacillota</taxon>
        <taxon>Bacilli</taxon>
        <taxon>Bacillales</taxon>
        <taxon>Bacillaceae</taxon>
        <taxon>Bacillus</taxon>
        <taxon>Bacillus cereus group</taxon>
    </lineage>
</organism>